<dbReference type="InterPro" id="IPR051257">
    <property type="entry name" value="Diverse_CBS-Domain"/>
</dbReference>
<protein>
    <submittedName>
        <fullName evidence="5">Histidine kinase</fullName>
    </submittedName>
</protein>
<feature type="domain" description="CBS" evidence="3">
    <location>
        <begin position="17"/>
        <end position="75"/>
    </location>
</feature>
<proteinExistence type="predicted"/>
<sequence length="139" mass="15698">MPLVKKRELPLRVSDIMVKNVITAKENEKIRDIAIKMYENKVGSVVIIDDEGKPIGIVTERDMVYVLARALPPDTPAWMVMTENPVVINENALVIEAMDKMRELNIRHLPVVDQSGKLVGMVSFRDIVDFTATLLSILR</sequence>
<dbReference type="SUPFAM" id="SSF54631">
    <property type="entry name" value="CBS-domain pair"/>
    <property type="match status" value="1"/>
</dbReference>
<dbReference type="AlphaFoldDB" id="A0A371R731"/>
<gene>
    <name evidence="4" type="ORF">CGL51_12905</name>
    <name evidence="5" type="ORF">CGL52_00275</name>
</gene>
<accession>A0A371R731</accession>
<dbReference type="Pfam" id="PF00571">
    <property type="entry name" value="CBS"/>
    <property type="match status" value="2"/>
</dbReference>
<dbReference type="RefSeq" id="WP_116422000.1">
    <property type="nucleotide sequence ID" value="NZ_NMUE01000062.1"/>
</dbReference>
<keyword evidence="1 2" id="KW-0129">CBS domain</keyword>
<dbReference type="OrthoDB" id="8919at2157"/>
<dbReference type="PROSITE" id="PS51371">
    <property type="entry name" value="CBS"/>
    <property type="match status" value="2"/>
</dbReference>
<evidence type="ECO:0000313" key="7">
    <source>
        <dbReference type="Proteomes" id="UP000257123"/>
    </source>
</evidence>
<evidence type="ECO:0000256" key="2">
    <source>
        <dbReference type="PROSITE-ProRule" id="PRU00703"/>
    </source>
</evidence>
<dbReference type="GO" id="GO:0016301">
    <property type="term" value="F:kinase activity"/>
    <property type="evidence" value="ECO:0007669"/>
    <property type="project" value="UniProtKB-KW"/>
</dbReference>
<feature type="domain" description="CBS" evidence="3">
    <location>
        <begin position="81"/>
        <end position="137"/>
    </location>
</feature>
<reference evidence="6 7" key="1">
    <citation type="submission" date="2017-07" db="EMBL/GenBank/DDBJ databases">
        <title>Draft genome sequence of aerobic hyperthermophilic archaea, Pyrobaculum aerophilum YKB31 and YKB32.</title>
        <authorList>
            <person name="Mochizuki T."/>
            <person name="Berliner A.J."/>
            <person name="Yoshida-Takashima Y."/>
            <person name="Takaki Y."/>
            <person name="Nunoura T."/>
            <person name="Takai K."/>
        </authorList>
    </citation>
    <scope>NUCLEOTIDE SEQUENCE [LARGE SCALE GENOMIC DNA]</scope>
    <source>
        <strain evidence="4 7">YKB31</strain>
        <strain evidence="5 6">YKB32</strain>
    </source>
</reference>
<name>A0A371R731_9CREN</name>
<dbReference type="Gene3D" id="3.10.580.10">
    <property type="entry name" value="CBS-domain"/>
    <property type="match status" value="1"/>
</dbReference>
<dbReference type="Proteomes" id="UP000256877">
    <property type="component" value="Unassembled WGS sequence"/>
</dbReference>
<dbReference type="PANTHER" id="PTHR43080:SF2">
    <property type="entry name" value="CBS DOMAIN-CONTAINING PROTEIN"/>
    <property type="match status" value="1"/>
</dbReference>
<dbReference type="PANTHER" id="PTHR43080">
    <property type="entry name" value="CBS DOMAIN-CONTAINING PROTEIN CBSX3, MITOCHONDRIAL"/>
    <property type="match status" value="1"/>
</dbReference>
<dbReference type="EMBL" id="NMUE01000062">
    <property type="protein sequence ID" value="RFA93477.1"/>
    <property type="molecule type" value="Genomic_DNA"/>
</dbReference>
<dbReference type="CDD" id="cd09836">
    <property type="entry name" value="CBS_pair_arch"/>
    <property type="match status" value="1"/>
</dbReference>
<dbReference type="Proteomes" id="UP000257123">
    <property type="component" value="Unassembled WGS sequence"/>
</dbReference>
<comment type="caution">
    <text evidence="5">The sequence shown here is derived from an EMBL/GenBank/DDBJ whole genome shotgun (WGS) entry which is preliminary data.</text>
</comment>
<dbReference type="SMART" id="SM00116">
    <property type="entry name" value="CBS"/>
    <property type="match status" value="2"/>
</dbReference>
<dbReference type="InterPro" id="IPR000644">
    <property type="entry name" value="CBS_dom"/>
</dbReference>
<evidence type="ECO:0000313" key="6">
    <source>
        <dbReference type="Proteomes" id="UP000256877"/>
    </source>
</evidence>
<keyword evidence="5" id="KW-0418">Kinase</keyword>
<evidence type="ECO:0000259" key="3">
    <source>
        <dbReference type="PROSITE" id="PS51371"/>
    </source>
</evidence>
<dbReference type="EMBL" id="NMUF01000001">
    <property type="protein sequence ID" value="RFB00338.1"/>
    <property type="molecule type" value="Genomic_DNA"/>
</dbReference>
<organism evidence="5 6">
    <name type="scientific">Pyrobaculum aerophilum</name>
    <dbReference type="NCBI Taxonomy" id="13773"/>
    <lineage>
        <taxon>Archaea</taxon>
        <taxon>Thermoproteota</taxon>
        <taxon>Thermoprotei</taxon>
        <taxon>Thermoproteales</taxon>
        <taxon>Thermoproteaceae</taxon>
        <taxon>Pyrobaculum</taxon>
    </lineage>
</organism>
<evidence type="ECO:0000256" key="1">
    <source>
        <dbReference type="ARBA" id="ARBA00023122"/>
    </source>
</evidence>
<keyword evidence="5" id="KW-0808">Transferase</keyword>
<dbReference type="InterPro" id="IPR046342">
    <property type="entry name" value="CBS_dom_sf"/>
</dbReference>
<evidence type="ECO:0000313" key="5">
    <source>
        <dbReference type="EMBL" id="RFB00338.1"/>
    </source>
</evidence>
<evidence type="ECO:0000313" key="4">
    <source>
        <dbReference type="EMBL" id="RFA93477.1"/>
    </source>
</evidence>